<evidence type="ECO:0000313" key="2">
    <source>
        <dbReference type="EMBL" id="KAH8996281.1"/>
    </source>
</evidence>
<reference evidence="2" key="1">
    <citation type="submission" date="2022-01" db="EMBL/GenBank/DDBJ databases">
        <title>Comparative genomics reveals a dynamic genome evolution in the ectomycorrhizal milk-cap (Lactarius) mushrooms.</title>
        <authorList>
            <consortium name="DOE Joint Genome Institute"/>
            <person name="Lebreton A."/>
            <person name="Tang N."/>
            <person name="Kuo A."/>
            <person name="LaButti K."/>
            <person name="Drula E."/>
            <person name="Barry K."/>
            <person name="Clum A."/>
            <person name="Lipzen A."/>
            <person name="Mousain D."/>
            <person name="Ng V."/>
            <person name="Wang R."/>
            <person name="Wang X."/>
            <person name="Dai Y."/>
            <person name="Henrissat B."/>
            <person name="Grigoriev I.V."/>
            <person name="Guerin-Laguette A."/>
            <person name="Yu F."/>
            <person name="Martin F.M."/>
        </authorList>
    </citation>
    <scope>NUCLEOTIDE SEQUENCE</scope>
    <source>
        <strain evidence="2">QP</strain>
    </source>
</reference>
<accession>A0AAD4LN11</accession>
<name>A0AAD4LN11_9AGAM</name>
<proteinExistence type="predicted"/>
<dbReference type="AlphaFoldDB" id="A0AAD4LN11"/>
<evidence type="ECO:0008006" key="4">
    <source>
        <dbReference type="Google" id="ProtNLM"/>
    </source>
</evidence>
<dbReference type="PANTHER" id="PTHR35567:SF1">
    <property type="entry name" value="CONSERVED FUNGAL PROTEIN (AFU_ORTHOLOGUE AFUA_1G14230)"/>
    <property type="match status" value="1"/>
</dbReference>
<sequence>MFALPLLSLLLATMAFAAPSHKGRDAVPASALKLPSGQTQLVAPTTAPKFVAAGFGNQNYSCTAGGNYTSIGAVAQLFDISPLFGTPEFSTIQDDGFAIWSSCPSTDPFEKGLAPRLSEKFRIKPLGQHIFINFNGALSPKFDFTQTTGNPDNFVVAVKAGNIPAPASQDVDWLELKKVDGGLADLVFRVDTKAGKPPSTCTPGSGPITVKYAAAYWFF</sequence>
<dbReference type="EMBL" id="JAKELL010000009">
    <property type="protein sequence ID" value="KAH8996281.1"/>
    <property type="molecule type" value="Genomic_DNA"/>
</dbReference>
<evidence type="ECO:0000256" key="1">
    <source>
        <dbReference type="SAM" id="SignalP"/>
    </source>
</evidence>
<evidence type="ECO:0000313" key="3">
    <source>
        <dbReference type="Proteomes" id="UP001201163"/>
    </source>
</evidence>
<protein>
    <recommendedName>
        <fullName evidence="4">Malate dehydrogenase</fullName>
    </recommendedName>
</protein>
<dbReference type="PANTHER" id="PTHR35567">
    <property type="entry name" value="MALATE DEHYDROGENASE (AFU_ORTHOLOGUE AFUA_2G13800)"/>
    <property type="match status" value="1"/>
</dbReference>
<feature type="signal peptide" evidence="1">
    <location>
        <begin position="1"/>
        <end position="17"/>
    </location>
</feature>
<dbReference type="InterPro" id="IPR021851">
    <property type="entry name" value="DUF3455"/>
</dbReference>
<keyword evidence="3" id="KW-1185">Reference proteome</keyword>
<dbReference type="Proteomes" id="UP001201163">
    <property type="component" value="Unassembled WGS sequence"/>
</dbReference>
<gene>
    <name evidence="2" type="ORF">EDB92DRAFT_1589808</name>
</gene>
<organism evidence="2 3">
    <name type="scientific">Lactarius akahatsu</name>
    <dbReference type="NCBI Taxonomy" id="416441"/>
    <lineage>
        <taxon>Eukaryota</taxon>
        <taxon>Fungi</taxon>
        <taxon>Dikarya</taxon>
        <taxon>Basidiomycota</taxon>
        <taxon>Agaricomycotina</taxon>
        <taxon>Agaricomycetes</taxon>
        <taxon>Russulales</taxon>
        <taxon>Russulaceae</taxon>
        <taxon>Lactarius</taxon>
    </lineage>
</organism>
<feature type="chain" id="PRO_5042271359" description="Malate dehydrogenase" evidence="1">
    <location>
        <begin position="18"/>
        <end position="219"/>
    </location>
</feature>
<comment type="caution">
    <text evidence="2">The sequence shown here is derived from an EMBL/GenBank/DDBJ whole genome shotgun (WGS) entry which is preliminary data.</text>
</comment>
<keyword evidence="1" id="KW-0732">Signal</keyword>
<dbReference type="Pfam" id="PF11937">
    <property type="entry name" value="DUF3455"/>
    <property type="match status" value="1"/>
</dbReference>